<dbReference type="Proteomes" id="UP001235712">
    <property type="component" value="Unassembled WGS sequence"/>
</dbReference>
<evidence type="ECO:0000313" key="3">
    <source>
        <dbReference type="Proteomes" id="UP001235712"/>
    </source>
</evidence>
<feature type="region of interest" description="Disordered" evidence="1">
    <location>
        <begin position="77"/>
        <end position="124"/>
    </location>
</feature>
<sequence>MVAIHFTYKPDGKEYVMIERPTVGEVLWAQRHLDLDFAEVGNGTRALMSCFFAVRRQNKTLTAKAFERLAIDDFDIHVPDDLAEDDETEDQGEGEPDPTAGSAPADPAGTPASTSSEQPTSTPA</sequence>
<feature type="compositionally biased region" description="Polar residues" evidence="1">
    <location>
        <begin position="111"/>
        <end position="124"/>
    </location>
</feature>
<dbReference type="EMBL" id="JAUSQZ010000001">
    <property type="protein sequence ID" value="MDP9828040.1"/>
    <property type="molecule type" value="Genomic_DNA"/>
</dbReference>
<evidence type="ECO:0000313" key="2">
    <source>
        <dbReference type="EMBL" id="MDP9828040.1"/>
    </source>
</evidence>
<reference evidence="2 3" key="1">
    <citation type="submission" date="2023-07" db="EMBL/GenBank/DDBJ databases">
        <title>Sequencing the genomes of 1000 actinobacteria strains.</title>
        <authorList>
            <person name="Klenk H.-P."/>
        </authorList>
    </citation>
    <scope>NUCLEOTIDE SEQUENCE [LARGE SCALE GENOMIC DNA]</scope>
    <source>
        <strain evidence="2 3">DSM 44388</strain>
    </source>
</reference>
<protein>
    <submittedName>
        <fullName evidence="2">Uncharacterized protein</fullName>
    </submittedName>
</protein>
<proteinExistence type="predicted"/>
<feature type="compositionally biased region" description="Acidic residues" evidence="1">
    <location>
        <begin position="81"/>
        <end position="96"/>
    </location>
</feature>
<name>A0ABT9P5S8_9ACTN</name>
<comment type="caution">
    <text evidence="2">The sequence shown here is derived from an EMBL/GenBank/DDBJ whole genome shotgun (WGS) entry which is preliminary data.</text>
</comment>
<accession>A0ABT9P5S8</accession>
<evidence type="ECO:0000256" key="1">
    <source>
        <dbReference type="SAM" id="MobiDB-lite"/>
    </source>
</evidence>
<dbReference type="RefSeq" id="WP_307244814.1">
    <property type="nucleotide sequence ID" value="NZ_JAUSQZ010000001.1"/>
</dbReference>
<keyword evidence="3" id="KW-1185">Reference proteome</keyword>
<organism evidence="2 3">
    <name type="scientific">Kineosporia succinea</name>
    <dbReference type="NCBI Taxonomy" id="84632"/>
    <lineage>
        <taxon>Bacteria</taxon>
        <taxon>Bacillati</taxon>
        <taxon>Actinomycetota</taxon>
        <taxon>Actinomycetes</taxon>
        <taxon>Kineosporiales</taxon>
        <taxon>Kineosporiaceae</taxon>
        <taxon>Kineosporia</taxon>
    </lineage>
</organism>
<gene>
    <name evidence="2" type="ORF">J2S57_003789</name>
</gene>